<accession>A0A917LEW1</accession>
<keyword evidence="1" id="KW-1133">Transmembrane helix</keyword>
<keyword evidence="1" id="KW-0812">Transmembrane</keyword>
<sequence length="237" mass="27582">MRFFNRFIRIPFPQAAMNKMYVATAFYCILMSVLLFYAFSLENVWDSLLIMVGVALWTTWYTRKLTIPAQFFAFKVPIQVALVDFTKKLTDIDVVLALEKKEKQVVLLQTQKLEAVFLAENEAHNTFYQLMQKAKTLHEQLQHVTATHSNDTIAETAGLLILMHTNLLTMAEFTERALALPQSYPKKPTDAHDYTLQIIRVSLNRIEEHLQALPHIDEKAWQMTNERLRDGLLYPQY</sequence>
<keyword evidence="3" id="KW-1185">Reference proteome</keyword>
<protein>
    <submittedName>
        <fullName evidence="2">Uncharacterized protein</fullName>
    </submittedName>
</protein>
<reference evidence="2" key="1">
    <citation type="journal article" date="2014" name="Int. J. Syst. Evol. Microbiol.">
        <title>Complete genome sequence of Corynebacterium casei LMG S-19264T (=DSM 44701T), isolated from a smear-ripened cheese.</title>
        <authorList>
            <consortium name="US DOE Joint Genome Institute (JGI-PGF)"/>
            <person name="Walter F."/>
            <person name="Albersmeier A."/>
            <person name="Kalinowski J."/>
            <person name="Ruckert C."/>
        </authorList>
    </citation>
    <scope>NUCLEOTIDE SEQUENCE</scope>
    <source>
        <strain evidence="2">CGMCC 1.15760</strain>
    </source>
</reference>
<organism evidence="2 3">
    <name type="scientific">Lysinibacillus alkalisoli</name>
    <dbReference type="NCBI Taxonomy" id="1911548"/>
    <lineage>
        <taxon>Bacteria</taxon>
        <taxon>Bacillati</taxon>
        <taxon>Bacillota</taxon>
        <taxon>Bacilli</taxon>
        <taxon>Bacillales</taxon>
        <taxon>Bacillaceae</taxon>
        <taxon>Lysinibacillus</taxon>
    </lineage>
</organism>
<evidence type="ECO:0000313" key="2">
    <source>
        <dbReference type="EMBL" id="GGG16450.1"/>
    </source>
</evidence>
<dbReference type="RefSeq" id="WP_188613771.1">
    <property type="nucleotide sequence ID" value="NZ_BMJT01000002.1"/>
</dbReference>
<reference evidence="2" key="2">
    <citation type="submission" date="2020-09" db="EMBL/GenBank/DDBJ databases">
        <authorList>
            <person name="Sun Q."/>
            <person name="Zhou Y."/>
        </authorList>
    </citation>
    <scope>NUCLEOTIDE SEQUENCE</scope>
    <source>
        <strain evidence="2">CGMCC 1.15760</strain>
    </source>
</reference>
<name>A0A917LEW1_9BACI</name>
<keyword evidence="1" id="KW-0472">Membrane</keyword>
<feature type="transmembrane region" description="Helical" evidence="1">
    <location>
        <begin position="45"/>
        <end position="62"/>
    </location>
</feature>
<comment type="caution">
    <text evidence="2">The sequence shown here is derived from an EMBL/GenBank/DDBJ whole genome shotgun (WGS) entry which is preliminary data.</text>
</comment>
<evidence type="ECO:0000256" key="1">
    <source>
        <dbReference type="SAM" id="Phobius"/>
    </source>
</evidence>
<proteinExistence type="predicted"/>
<dbReference type="AlphaFoldDB" id="A0A917LEW1"/>
<dbReference type="EMBL" id="BMJT01000002">
    <property type="protein sequence ID" value="GGG16450.1"/>
    <property type="molecule type" value="Genomic_DNA"/>
</dbReference>
<dbReference type="Proteomes" id="UP000616608">
    <property type="component" value="Unassembled WGS sequence"/>
</dbReference>
<feature type="transmembrane region" description="Helical" evidence="1">
    <location>
        <begin position="20"/>
        <end position="39"/>
    </location>
</feature>
<gene>
    <name evidence="2" type="ORF">GCM10007425_08500</name>
</gene>
<evidence type="ECO:0000313" key="3">
    <source>
        <dbReference type="Proteomes" id="UP000616608"/>
    </source>
</evidence>